<name>A0A7D9HN33_PARCT</name>
<dbReference type="AlphaFoldDB" id="A0A7D9HN33"/>
<sequence length="176" mass="20108">MSKDTIKSLKKENDDLKAQTESIMEELKKVKDLVNSKEINIAKGDHICSTSNKETLKSLEYLSKEYDDQKRFTQAVKQQISRLETRVTEIAVKLDSLSNSIDEVQQYSYQYNIKLMGIPEIKENESATETSVLCERIFKAMGVQVSLLTAWRQETQTAADQNLSFANLHDASHKNK</sequence>
<comment type="caution">
    <text evidence="1">The sequence shown here is derived from an EMBL/GenBank/DDBJ whole genome shotgun (WGS) entry which is preliminary data.</text>
</comment>
<dbReference type="OrthoDB" id="5959936at2759"/>
<reference evidence="1" key="1">
    <citation type="submission" date="2020-04" db="EMBL/GenBank/DDBJ databases">
        <authorList>
            <person name="Alioto T."/>
            <person name="Alioto T."/>
            <person name="Gomez Garrido J."/>
        </authorList>
    </citation>
    <scope>NUCLEOTIDE SEQUENCE</scope>
    <source>
        <strain evidence="1">A484AB</strain>
    </source>
</reference>
<evidence type="ECO:0000313" key="1">
    <source>
        <dbReference type="EMBL" id="CAB3988999.1"/>
    </source>
</evidence>
<accession>A0A7D9HN33</accession>
<organism evidence="1 2">
    <name type="scientific">Paramuricea clavata</name>
    <name type="common">Red gorgonian</name>
    <name type="synonym">Violescent sea-whip</name>
    <dbReference type="NCBI Taxonomy" id="317549"/>
    <lineage>
        <taxon>Eukaryota</taxon>
        <taxon>Metazoa</taxon>
        <taxon>Cnidaria</taxon>
        <taxon>Anthozoa</taxon>
        <taxon>Octocorallia</taxon>
        <taxon>Malacalcyonacea</taxon>
        <taxon>Plexauridae</taxon>
        <taxon>Paramuricea</taxon>
    </lineage>
</organism>
<proteinExistence type="predicted"/>
<keyword evidence="2" id="KW-1185">Reference proteome</keyword>
<dbReference type="Proteomes" id="UP001152795">
    <property type="component" value="Unassembled WGS sequence"/>
</dbReference>
<protein>
    <submittedName>
        <fullName evidence="1">Uncharacterized protein</fullName>
    </submittedName>
</protein>
<gene>
    <name evidence="1" type="ORF">PACLA_8A020775</name>
</gene>
<dbReference type="EMBL" id="CACRXK020001417">
    <property type="protein sequence ID" value="CAB3988999.1"/>
    <property type="molecule type" value="Genomic_DNA"/>
</dbReference>
<evidence type="ECO:0000313" key="2">
    <source>
        <dbReference type="Proteomes" id="UP001152795"/>
    </source>
</evidence>